<keyword evidence="3" id="KW-1185">Reference proteome</keyword>
<dbReference type="EMBL" id="JAGSGD010000001">
    <property type="protein sequence ID" value="MBR7618578.1"/>
    <property type="molecule type" value="Genomic_DNA"/>
</dbReference>
<dbReference type="Proteomes" id="UP000622580">
    <property type="component" value="Unassembled WGS sequence"/>
</dbReference>
<evidence type="ECO:0000313" key="2">
    <source>
        <dbReference type="EMBL" id="MBR7618578.1"/>
    </source>
</evidence>
<evidence type="ECO:0008006" key="4">
    <source>
        <dbReference type="Google" id="ProtNLM"/>
    </source>
</evidence>
<protein>
    <recommendedName>
        <fullName evidence="4">Capsule biosynthesis protein</fullName>
    </recommendedName>
</protein>
<keyword evidence="1" id="KW-1133">Transmembrane helix</keyword>
<dbReference type="AlphaFoldDB" id="A0A941D1H7"/>
<gene>
    <name evidence="2" type="ORF">JKL49_04190</name>
</gene>
<dbReference type="Pfam" id="PF19883">
    <property type="entry name" value="DUF6356"/>
    <property type="match status" value="1"/>
</dbReference>
<evidence type="ECO:0000256" key="1">
    <source>
        <dbReference type="SAM" id="Phobius"/>
    </source>
</evidence>
<comment type="caution">
    <text evidence="2">The sequence shown here is derived from an EMBL/GenBank/DDBJ whole genome shotgun (WGS) entry which is preliminary data.</text>
</comment>
<name>A0A941D1H7_9CAUL</name>
<reference evidence="2" key="1">
    <citation type="submission" date="2021-04" db="EMBL/GenBank/DDBJ databases">
        <title>Draft genome assembly of strain Phenylobacterium sp. 20VBR1 using MiniION and Illumina platforms.</title>
        <authorList>
            <person name="Thomas F.A."/>
            <person name="Krishnan K.P."/>
            <person name="Sinha R.K."/>
        </authorList>
    </citation>
    <scope>NUCLEOTIDE SEQUENCE</scope>
    <source>
        <strain evidence="2">20VBR1</strain>
    </source>
</reference>
<keyword evidence="1" id="KW-0472">Membrane</keyword>
<evidence type="ECO:0000313" key="3">
    <source>
        <dbReference type="Proteomes" id="UP000622580"/>
    </source>
</evidence>
<organism evidence="2 3">
    <name type="scientific">Phenylobacterium glaciei</name>
    <dbReference type="NCBI Taxonomy" id="2803784"/>
    <lineage>
        <taxon>Bacteria</taxon>
        <taxon>Pseudomonadati</taxon>
        <taxon>Pseudomonadota</taxon>
        <taxon>Alphaproteobacteria</taxon>
        <taxon>Caulobacterales</taxon>
        <taxon>Caulobacteraceae</taxon>
        <taxon>Phenylobacterium</taxon>
    </lineage>
</organism>
<sequence>MIENFTKHPHQVGETYGEHLGAAAGFGATLIAAGIACVIHAVFPFLFEKTASHCVARLHGSMSLRGRLPRHDETVVQI</sequence>
<dbReference type="RefSeq" id="WP_215338453.1">
    <property type="nucleotide sequence ID" value="NZ_JAGSGD010000001.1"/>
</dbReference>
<accession>A0A941D1H7</accession>
<dbReference type="InterPro" id="IPR045936">
    <property type="entry name" value="DUF6356"/>
</dbReference>
<proteinExistence type="predicted"/>
<feature type="transmembrane region" description="Helical" evidence="1">
    <location>
        <begin position="20"/>
        <end position="47"/>
    </location>
</feature>
<keyword evidence="1" id="KW-0812">Transmembrane</keyword>